<comment type="caution">
    <text evidence="7">The sequence shown here is derived from an EMBL/GenBank/DDBJ whole genome shotgun (WGS) entry which is preliminary data.</text>
</comment>
<dbReference type="Pfam" id="PF00501">
    <property type="entry name" value="AMP-binding"/>
    <property type="match status" value="1"/>
</dbReference>
<dbReference type="SUPFAM" id="SSF56801">
    <property type="entry name" value="Acetyl-CoA synthetase-like"/>
    <property type="match status" value="1"/>
</dbReference>
<name>A0ABU6IHX3_9ACTN</name>
<evidence type="ECO:0000256" key="4">
    <source>
        <dbReference type="ARBA" id="ARBA00022840"/>
    </source>
</evidence>
<dbReference type="EMBL" id="JAYMFF010000009">
    <property type="protein sequence ID" value="MEC4175971.1"/>
    <property type="molecule type" value="Genomic_DNA"/>
</dbReference>
<evidence type="ECO:0000313" key="7">
    <source>
        <dbReference type="EMBL" id="MEC4175971.1"/>
    </source>
</evidence>
<dbReference type="InterPro" id="IPR051087">
    <property type="entry name" value="Mitochondrial_ACSM"/>
</dbReference>
<dbReference type="Pfam" id="PF13193">
    <property type="entry name" value="AMP-binding_C"/>
    <property type="match status" value="1"/>
</dbReference>
<feature type="domain" description="AMP-binding enzyme C-terminal" evidence="6">
    <location>
        <begin position="494"/>
        <end position="572"/>
    </location>
</feature>
<evidence type="ECO:0000256" key="3">
    <source>
        <dbReference type="ARBA" id="ARBA00022741"/>
    </source>
</evidence>
<dbReference type="InterPro" id="IPR042099">
    <property type="entry name" value="ANL_N_sf"/>
</dbReference>
<evidence type="ECO:0000256" key="1">
    <source>
        <dbReference type="ARBA" id="ARBA00006432"/>
    </source>
</evidence>
<accession>A0ABU6IHX3</accession>
<dbReference type="RefSeq" id="WP_338210035.1">
    <property type="nucleotide sequence ID" value="NZ_JAYMFF010000009.1"/>
</dbReference>
<dbReference type="InterPro" id="IPR000873">
    <property type="entry name" value="AMP-dep_synth/lig_dom"/>
</dbReference>
<dbReference type="PROSITE" id="PS00455">
    <property type="entry name" value="AMP_BINDING"/>
    <property type="match status" value="1"/>
</dbReference>
<evidence type="ECO:0000256" key="2">
    <source>
        <dbReference type="ARBA" id="ARBA00022598"/>
    </source>
</evidence>
<dbReference type="Proteomes" id="UP001349994">
    <property type="component" value="Unassembled WGS sequence"/>
</dbReference>
<reference evidence="7 8" key="1">
    <citation type="submission" date="2024-01" db="EMBL/GenBank/DDBJ databases">
        <title>novel species in genus Adlercreutzia.</title>
        <authorList>
            <person name="Liu X."/>
        </authorList>
    </citation>
    <scope>NUCLEOTIDE SEQUENCE [LARGE SCALE GENOMIC DNA]</scope>
    <source>
        <strain evidence="7 8">R7</strain>
    </source>
</reference>
<sequence>MRHINERYVTEAYDEGGLLTQFDVNVPDDFNFAYDVVDDIALADPERRAMVWCNPEGEEHVFTFADMKKWSDKTANFLADCGIGRGDFVMVILRRHYQFWFTMLALQKLGAVAVPATFMLKEHDLTYRLRGADIKAVVCTSVGDIADTVDAVVAECPSVQSLILVNPAGAGLTPQDADGTWLIGAGELAGPVLSGPEGICAAPAERAGWHDFNTEVRAASDDFERRETAAADPMLMYFSSGTTGNPKMVLHDAGYALAHLITAKHWHNVNPEGLHFTIADTGWGKAVWGKFFGQWLMEAAVLTYDFDRYDPADILALLGKYGVTTLCCPPTMYRLMTEVDVDAFDLSSLEYCTTAGEALNPDLFDFWREHTGLTIYEGFGQTETPLTVANLTNSTPRPGSMGKPVPLYKMAILRGDGTECDTGETGEICIGINPHPAGIMMEYYRNPEKTAEAMYDGWYHTGDTAWRDEEGNYWYVGRNDDVIKSSGYRIGPFEIESVMLEHDAVREVAVTGVPDPVRGFAVKATVVLADGWQGSDALTEELQKWVKRQTAPYKYPRVIEYVDDLPRTVNGKIRRAAIREADKAQHEAPKTPEGLI</sequence>
<dbReference type="InterPro" id="IPR025110">
    <property type="entry name" value="AMP-bd_C"/>
</dbReference>
<dbReference type="Gene3D" id="3.30.300.30">
    <property type="match status" value="1"/>
</dbReference>
<feature type="domain" description="AMP-dependent synthetase/ligase" evidence="5">
    <location>
        <begin position="42"/>
        <end position="444"/>
    </location>
</feature>
<dbReference type="Gene3D" id="3.40.50.12780">
    <property type="entry name" value="N-terminal domain of ligase-like"/>
    <property type="match status" value="1"/>
</dbReference>
<dbReference type="InterPro" id="IPR020845">
    <property type="entry name" value="AMP-binding_CS"/>
</dbReference>
<keyword evidence="3" id="KW-0547">Nucleotide-binding</keyword>
<keyword evidence="2" id="KW-0436">Ligase</keyword>
<dbReference type="InterPro" id="IPR045851">
    <property type="entry name" value="AMP-bd_C_sf"/>
</dbReference>
<gene>
    <name evidence="7" type="ORF">VIN30_05875</name>
</gene>
<comment type="similarity">
    <text evidence="1">Belongs to the ATP-dependent AMP-binding enzyme family.</text>
</comment>
<evidence type="ECO:0000259" key="5">
    <source>
        <dbReference type="Pfam" id="PF00501"/>
    </source>
</evidence>
<organism evidence="7 8">
    <name type="scientific">Adlercreutzia wanghongyangiae</name>
    <dbReference type="NCBI Taxonomy" id="3111451"/>
    <lineage>
        <taxon>Bacteria</taxon>
        <taxon>Bacillati</taxon>
        <taxon>Actinomycetota</taxon>
        <taxon>Coriobacteriia</taxon>
        <taxon>Eggerthellales</taxon>
        <taxon>Eggerthellaceae</taxon>
        <taxon>Adlercreutzia</taxon>
    </lineage>
</organism>
<evidence type="ECO:0000259" key="6">
    <source>
        <dbReference type="Pfam" id="PF13193"/>
    </source>
</evidence>
<dbReference type="PANTHER" id="PTHR43605:SF10">
    <property type="entry name" value="ACYL-COA SYNTHETASE MEDIUM CHAIN FAMILY MEMBER 3"/>
    <property type="match status" value="1"/>
</dbReference>
<proteinExistence type="inferred from homology"/>
<keyword evidence="8" id="KW-1185">Reference proteome</keyword>
<dbReference type="PANTHER" id="PTHR43605">
    <property type="entry name" value="ACYL-COENZYME A SYNTHETASE"/>
    <property type="match status" value="1"/>
</dbReference>
<evidence type="ECO:0000313" key="8">
    <source>
        <dbReference type="Proteomes" id="UP001349994"/>
    </source>
</evidence>
<keyword evidence="4" id="KW-0067">ATP-binding</keyword>
<protein>
    <submittedName>
        <fullName evidence="7">AMP-binding protein</fullName>
    </submittedName>
</protein>